<organism evidence="2 3">
    <name type="scientific">Streptomyces caeni</name>
    <dbReference type="NCBI Taxonomy" id="2307231"/>
    <lineage>
        <taxon>Bacteria</taxon>
        <taxon>Bacillati</taxon>
        <taxon>Actinomycetota</taxon>
        <taxon>Actinomycetes</taxon>
        <taxon>Kitasatosporales</taxon>
        <taxon>Streptomycetaceae</taxon>
        <taxon>Streptomyces</taxon>
    </lineage>
</organism>
<dbReference type="Proteomes" id="UP001597261">
    <property type="component" value="Unassembled WGS sequence"/>
</dbReference>
<dbReference type="EMBL" id="JBHUDX010000032">
    <property type="protein sequence ID" value="MFD1659290.1"/>
    <property type="molecule type" value="Genomic_DNA"/>
</dbReference>
<feature type="region of interest" description="Disordered" evidence="1">
    <location>
        <begin position="132"/>
        <end position="161"/>
    </location>
</feature>
<reference evidence="3" key="1">
    <citation type="journal article" date="2019" name="Int. J. Syst. Evol. Microbiol.">
        <title>The Global Catalogue of Microorganisms (GCM) 10K type strain sequencing project: providing services to taxonomists for standard genome sequencing and annotation.</title>
        <authorList>
            <consortium name="The Broad Institute Genomics Platform"/>
            <consortium name="The Broad Institute Genome Sequencing Center for Infectious Disease"/>
            <person name="Wu L."/>
            <person name="Ma J."/>
        </authorList>
    </citation>
    <scope>NUCLEOTIDE SEQUENCE [LARGE SCALE GENOMIC DNA]</scope>
    <source>
        <strain evidence="3">CGMCC 1.12470</strain>
    </source>
</reference>
<proteinExistence type="predicted"/>
<gene>
    <name evidence="2" type="ORF">ACFSL4_14025</name>
</gene>
<comment type="caution">
    <text evidence="2">The sequence shown here is derived from an EMBL/GenBank/DDBJ whole genome shotgun (WGS) entry which is preliminary data.</text>
</comment>
<dbReference type="RefSeq" id="WP_381082300.1">
    <property type="nucleotide sequence ID" value="NZ_JBHUDX010000032.1"/>
</dbReference>
<sequence length="161" mass="17611">MMAGRLWRWLREDVWEIPFRRYAALLLAAALTAAAVWGGLRLGEQDRSCAKGVTRPGNSDDCVGVSVTAYDFGQPRFAQVIRAVDRENRRLAAGRYVTVALLEPFTTSDPDSVNDTLHELQGAYLAQYRANHEATHETPTSGSSWPTPAATGGTGRTWSTG</sequence>
<name>A0ABW4ITN0_9ACTN</name>
<keyword evidence="3" id="KW-1185">Reference proteome</keyword>
<evidence type="ECO:0000313" key="2">
    <source>
        <dbReference type="EMBL" id="MFD1659290.1"/>
    </source>
</evidence>
<evidence type="ECO:0000313" key="3">
    <source>
        <dbReference type="Proteomes" id="UP001597261"/>
    </source>
</evidence>
<protein>
    <submittedName>
        <fullName evidence="2">Uncharacterized protein</fullName>
    </submittedName>
</protein>
<accession>A0ABW4ITN0</accession>
<evidence type="ECO:0000256" key="1">
    <source>
        <dbReference type="SAM" id="MobiDB-lite"/>
    </source>
</evidence>